<gene>
    <name evidence="9" type="ORF">MNBD_DELTA02-958</name>
</gene>
<evidence type="ECO:0000256" key="2">
    <source>
        <dbReference type="ARBA" id="ARBA00007571"/>
    </source>
</evidence>
<dbReference type="EMBL" id="UOEZ01000047">
    <property type="protein sequence ID" value="VAW36934.1"/>
    <property type="molecule type" value="Genomic_DNA"/>
</dbReference>
<evidence type="ECO:0000256" key="7">
    <source>
        <dbReference type="ARBA" id="ARBA00023235"/>
    </source>
</evidence>
<dbReference type="UniPathway" id="UPA00035">
    <property type="reaction ID" value="UER00042"/>
</dbReference>
<keyword evidence="7 9" id="KW-0413">Isomerase</keyword>
<evidence type="ECO:0000256" key="5">
    <source>
        <dbReference type="ARBA" id="ARBA00022822"/>
    </source>
</evidence>
<dbReference type="GO" id="GO:0004640">
    <property type="term" value="F:phosphoribosylanthranilate isomerase activity"/>
    <property type="evidence" value="ECO:0007669"/>
    <property type="project" value="UniProtKB-EC"/>
</dbReference>
<comment type="pathway">
    <text evidence="1">Amino-acid biosynthesis; L-tryptophan biosynthesis; L-tryptophan from chorismate: step 3/5.</text>
</comment>
<dbReference type="Gene3D" id="3.20.20.70">
    <property type="entry name" value="Aldolase class I"/>
    <property type="match status" value="1"/>
</dbReference>
<evidence type="ECO:0000256" key="4">
    <source>
        <dbReference type="ARBA" id="ARBA00022605"/>
    </source>
</evidence>
<evidence type="ECO:0000256" key="6">
    <source>
        <dbReference type="ARBA" id="ARBA00023141"/>
    </source>
</evidence>
<evidence type="ECO:0000256" key="1">
    <source>
        <dbReference type="ARBA" id="ARBA00004664"/>
    </source>
</evidence>
<name>A0A3B0VZY4_9ZZZZ</name>
<dbReference type="FunFam" id="3.20.20.70:FF:000075">
    <property type="entry name" value="Tryptophan biosynthesis protein TRP1"/>
    <property type="match status" value="1"/>
</dbReference>
<dbReference type="HAMAP" id="MF_00135">
    <property type="entry name" value="PRAI"/>
    <property type="match status" value="1"/>
</dbReference>
<dbReference type="InterPro" id="IPR044643">
    <property type="entry name" value="TrpF_fam"/>
</dbReference>
<sequence length="209" mass="22015">MTIRIKICGITNMEDALLAVESGADMLGFVFWDKSPRSVTPEAAALIIEKLPPEVTTVGVFVDEDPVKVADIKKSAGLSLVQLHGSESPAYCRAMQGRFIKALRVKDAASLRGLSEYGAEAILLDTFVKGRPGGTGAAFDWSLLTGMDYAGGVILAGGLTPDNVEDALSHYSPLAVDVSSGVEAEPGKKDPAKVGAFIEKVRSLGNVHK</sequence>
<dbReference type="InterPro" id="IPR011060">
    <property type="entry name" value="RibuloseP-bd_barrel"/>
</dbReference>
<organism evidence="9">
    <name type="scientific">hydrothermal vent metagenome</name>
    <dbReference type="NCBI Taxonomy" id="652676"/>
    <lineage>
        <taxon>unclassified sequences</taxon>
        <taxon>metagenomes</taxon>
        <taxon>ecological metagenomes</taxon>
    </lineage>
</organism>
<proteinExistence type="inferred from homology"/>
<accession>A0A3B0VZY4</accession>
<dbReference type="CDD" id="cd00405">
    <property type="entry name" value="PRAI"/>
    <property type="match status" value="1"/>
</dbReference>
<protein>
    <recommendedName>
        <fullName evidence="3">phosphoribosylanthranilate isomerase</fullName>
        <ecNumber evidence="3">5.3.1.24</ecNumber>
    </recommendedName>
</protein>
<dbReference type="GO" id="GO:0000162">
    <property type="term" value="P:L-tryptophan biosynthetic process"/>
    <property type="evidence" value="ECO:0007669"/>
    <property type="project" value="UniProtKB-UniPathway"/>
</dbReference>
<evidence type="ECO:0000313" key="9">
    <source>
        <dbReference type="EMBL" id="VAW36934.1"/>
    </source>
</evidence>
<dbReference type="PANTHER" id="PTHR42894">
    <property type="entry name" value="N-(5'-PHOSPHORIBOSYL)ANTHRANILATE ISOMERASE"/>
    <property type="match status" value="1"/>
</dbReference>
<feature type="domain" description="N-(5'phosphoribosyl) anthranilate isomerase (PRAI)" evidence="8">
    <location>
        <begin position="5"/>
        <end position="199"/>
    </location>
</feature>
<keyword evidence="4" id="KW-0028">Amino-acid biosynthesis</keyword>
<dbReference type="InterPro" id="IPR001240">
    <property type="entry name" value="PRAI_dom"/>
</dbReference>
<dbReference type="Pfam" id="PF00697">
    <property type="entry name" value="PRAI"/>
    <property type="match status" value="1"/>
</dbReference>
<dbReference type="InterPro" id="IPR013785">
    <property type="entry name" value="Aldolase_TIM"/>
</dbReference>
<evidence type="ECO:0000256" key="3">
    <source>
        <dbReference type="ARBA" id="ARBA00012572"/>
    </source>
</evidence>
<evidence type="ECO:0000259" key="8">
    <source>
        <dbReference type="Pfam" id="PF00697"/>
    </source>
</evidence>
<dbReference type="NCBIfam" id="NF002298">
    <property type="entry name" value="PRK01222.1-4"/>
    <property type="match status" value="1"/>
</dbReference>
<keyword evidence="5" id="KW-0822">Tryptophan biosynthesis</keyword>
<dbReference type="PANTHER" id="PTHR42894:SF1">
    <property type="entry name" value="N-(5'-PHOSPHORIBOSYL)ANTHRANILATE ISOMERASE"/>
    <property type="match status" value="1"/>
</dbReference>
<keyword evidence="6" id="KW-0057">Aromatic amino acid biosynthesis</keyword>
<dbReference type="SUPFAM" id="SSF51366">
    <property type="entry name" value="Ribulose-phoshate binding barrel"/>
    <property type="match status" value="1"/>
</dbReference>
<dbReference type="AlphaFoldDB" id="A0A3B0VZY4"/>
<reference evidence="9" key="1">
    <citation type="submission" date="2018-06" db="EMBL/GenBank/DDBJ databases">
        <authorList>
            <person name="Zhirakovskaya E."/>
        </authorList>
    </citation>
    <scope>NUCLEOTIDE SEQUENCE</scope>
</reference>
<comment type="similarity">
    <text evidence="2">Belongs to the TrpF family.</text>
</comment>
<dbReference type="EC" id="5.3.1.24" evidence="3"/>